<evidence type="ECO:0000313" key="2">
    <source>
        <dbReference type="EMBL" id="OLQ14118.1"/>
    </source>
</evidence>
<organism evidence="2 3">
    <name type="scientific">Symbiodinium microadriaticum</name>
    <name type="common">Dinoflagellate</name>
    <name type="synonym">Zooxanthella microadriatica</name>
    <dbReference type="NCBI Taxonomy" id="2951"/>
    <lineage>
        <taxon>Eukaryota</taxon>
        <taxon>Sar</taxon>
        <taxon>Alveolata</taxon>
        <taxon>Dinophyceae</taxon>
        <taxon>Suessiales</taxon>
        <taxon>Symbiodiniaceae</taxon>
        <taxon>Symbiodinium</taxon>
    </lineage>
</organism>
<comment type="caution">
    <text evidence="2">The sequence shown here is derived from an EMBL/GenBank/DDBJ whole genome shotgun (WGS) entry which is preliminary data.</text>
</comment>
<dbReference type="AlphaFoldDB" id="A0A1Q9F353"/>
<dbReference type="PANTHER" id="PTHR33050:SF7">
    <property type="entry name" value="RIBONUCLEASE H"/>
    <property type="match status" value="1"/>
</dbReference>
<dbReference type="OrthoDB" id="420730at2759"/>
<dbReference type="InterPro" id="IPR052055">
    <property type="entry name" value="Hepadnavirus_pol/RT"/>
</dbReference>
<dbReference type="PANTHER" id="PTHR33050">
    <property type="entry name" value="REVERSE TRANSCRIPTASE DOMAIN-CONTAINING PROTEIN"/>
    <property type="match status" value="1"/>
</dbReference>
<keyword evidence="3" id="KW-1185">Reference proteome</keyword>
<name>A0A1Q9F353_SYMMI</name>
<dbReference type="Proteomes" id="UP000186817">
    <property type="component" value="Unassembled WGS sequence"/>
</dbReference>
<dbReference type="OMA" id="WARQRAN"/>
<evidence type="ECO:0000256" key="1">
    <source>
        <dbReference type="SAM" id="MobiDB-lite"/>
    </source>
</evidence>
<protein>
    <submittedName>
        <fullName evidence="2">Uncharacterized protein</fullName>
    </submittedName>
</protein>
<proteinExistence type="predicted"/>
<reference evidence="2 3" key="1">
    <citation type="submission" date="2016-02" db="EMBL/GenBank/DDBJ databases">
        <title>Genome analysis of coral dinoflagellate symbionts highlights evolutionary adaptations to a symbiotic lifestyle.</title>
        <authorList>
            <person name="Aranda M."/>
            <person name="Li Y."/>
            <person name="Liew Y.J."/>
            <person name="Baumgarten S."/>
            <person name="Simakov O."/>
            <person name="Wilson M."/>
            <person name="Piel J."/>
            <person name="Ashoor H."/>
            <person name="Bougouffa S."/>
            <person name="Bajic V.B."/>
            <person name="Ryu T."/>
            <person name="Ravasi T."/>
            <person name="Bayer T."/>
            <person name="Micklem G."/>
            <person name="Kim H."/>
            <person name="Bhak J."/>
            <person name="Lajeunesse T.C."/>
            <person name="Voolstra C.R."/>
        </authorList>
    </citation>
    <scope>NUCLEOTIDE SEQUENCE [LARGE SCALE GENOMIC DNA]</scope>
    <source>
        <strain evidence="2 3">CCMP2467</strain>
    </source>
</reference>
<dbReference type="EMBL" id="LSRX01000019">
    <property type="protein sequence ID" value="OLQ14118.1"/>
    <property type="molecule type" value="Genomic_DNA"/>
</dbReference>
<evidence type="ECO:0000313" key="3">
    <source>
        <dbReference type="Proteomes" id="UP000186817"/>
    </source>
</evidence>
<feature type="region of interest" description="Disordered" evidence="1">
    <location>
        <begin position="622"/>
        <end position="651"/>
    </location>
</feature>
<sequence>MYSSPWSKEQFVSFNRAHASRLLASSKTDEHSAAIKKEVLTEKEKARFAGPFSDEWLQRQSSEHQVFVAKAFPVVQGDKVRRADDWRRSGHNATAWASDCPPYQGTPTVASSVWRAGKTCRPTLSAVDHEGAYRNFPVRSPKECSTLLPEEGDERVWLHQVLPFGSSGSVWGYILFADAVCFLSISLLNIAAAHFVDDFYKCESETTATPSFASFQKLHRLIGTKMKEAKAKPPAKSQTLLGVDWQITEEFLFASPGKGRIDKLSEQIREILSSDTLHPQDAAKLAGKLNFACSWVFGQVGKALLKPIFARQHSGLQKPVALGSPLRAALKELLRLLPDLKPMRIPLKPSEVPVFVLYADAYITLSGSSRTANRWLKEGVPHTVLKGSTNGWGAVFLSPTGRRTAFRSQVPQDVLERTATSKAFIFWLEMLAQVLSVLVVAAQVRGHVLCFVDNSAAEHALQKGFSKDGLFTKVLGCFAGLLASKSIALSFHRVSSAANASDGVSRDDWSMATSLGCVRQDFNFSFAYEWLRRLPETPEDALFTKFVKFAEDLCAQSVGEQSMVDVTCMGVLIVTMCMAMYRQYVQVDMGVGQWLLVSSEVVHYFTYYTVKGYTEDKDKLDLGNTMHGDEEEEETSDLSSSTVIDEDHAWL</sequence>
<accession>A0A1Q9F353</accession>
<gene>
    <name evidence="2" type="ORF">AK812_SmicGene1756</name>
</gene>